<evidence type="ECO:0000313" key="4">
    <source>
        <dbReference type="EMBL" id="TZE82304.1"/>
    </source>
</evidence>
<dbReference type="Gene3D" id="1.10.357.10">
    <property type="entry name" value="Tetracycline Repressor, domain 2"/>
    <property type="match status" value="1"/>
</dbReference>
<name>A0A5D8QDQ4_9THEO</name>
<dbReference type="SUPFAM" id="SSF48498">
    <property type="entry name" value="Tetracyclin repressor-like, C-terminal domain"/>
    <property type="match status" value="1"/>
</dbReference>
<evidence type="ECO:0000313" key="5">
    <source>
        <dbReference type="Proteomes" id="UP000322976"/>
    </source>
</evidence>
<dbReference type="PROSITE" id="PS01081">
    <property type="entry name" value="HTH_TETR_1"/>
    <property type="match status" value="1"/>
</dbReference>
<dbReference type="PROSITE" id="PS50977">
    <property type="entry name" value="HTH_TETR_2"/>
    <property type="match status" value="1"/>
</dbReference>
<dbReference type="SUPFAM" id="SSF46689">
    <property type="entry name" value="Homeodomain-like"/>
    <property type="match status" value="1"/>
</dbReference>
<evidence type="ECO:0000259" key="3">
    <source>
        <dbReference type="PROSITE" id="PS50977"/>
    </source>
</evidence>
<organism evidence="4 5">
    <name type="scientific">Calorimonas adulescens</name>
    <dbReference type="NCBI Taxonomy" id="2606906"/>
    <lineage>
        <taxon>Bacteria</taxon>
        <taxon>Bacillati</taxon>
        <taxon>Bacillota</taxon>
        <taxon>Clostridia</taxon>
        <taxon>Thermoanaerobacterales</taxon>
        <taxon>Thermoanaerobacteraceae</taxon>
        <taxon>Calorimonas</taxon>
    </lineage>
</organism>
<dbReference type="AlphaFoldDB" id="A0A5D8QDQ4"/>
<reference evidence="4 5" key="1">
    <citation type="submission" date="2019-08" db="EMBL/GenBank/DDBJ databases">
        <title>Calorimonas adulescens gen. nov., sp. nov., an anaerobic thermophilic bacterium from Sakhalin hot spring.</title>
        <authorList>
            <person name="Khomyakova M.A."/>
            <person name="Merkel A.Y."/>
            <person name="Novikov A."/>
            <person name="Bonch-Osmolovskaya E.A."/>
            <person name="Slobodkin A.I."/>
        </authorList>
    </citation>
    <scope>NUCLEOTIDE SEQUENCE [LARGE SCALE GENOMIC DNA]</scope>
    <source>
        <strain evidence="4 5">A05MB</strain>
    </source>
</reference>
<dbReference type="Pfam" id="PF00440">
    <property type="entry name" value="TetR_N"/>
    <property type="match status" value="1"/>
</dbReference>
<gene>
    <name evidence="4" type="ORF">FWJ32_06025</name>
</gene>
<dbReference type="PANTHER" id="PTHR43479:SF11">
    <property type="entry name" value="ACREF_ENVCD OPERON REPRESSOR-RELATED"/>
    <property type="match status" value="1"/>
</dbReference>
<dbReference type="InterPro" id="IPR050624">
    <property type="entry name" value="HTH-type_Tx_Regulator"/>
</dbReference>
<sequence>MEAFKMSMNEITTSERIIDCALELFKQRGFDNVTINDICNAVNITKRTFYYHFKSKDDLLGKFYTKVYDLNKQSISRLLSASNFWEQIWIIVGDYVDYTIQYGHEILKQVFKANLNENKGTFSLEDALVQQLLLPIIKKAQEAGHVRNQSSPESLYEATCHIVIGIAVMWCIHNGGFDEKSIILSNLEALFDVPPEFSLINTTHGKK</sequence>
<dbReference type="InterPro" id="IPR001647">
    <property type="entry name" value="HTH_TetR"/>
</dbReference>
<dbReference type="InterPro" id="IPR009057">
    <property type="entry name" value="Homeodomain-like_sf"/>
</dbReference>
<dbReference type="EMBL" id="VTPS01000007">
    <property type="protein sequence ID" value="TZE82304.1"/>
    <property type="molecule type" value="Genomic_DNA"/>
</dbReference>
<dbReference type="InterPro" id="IPR036271">
    <property type="entry name" value="Tet_transcr_reg_TetR-rel_C_sf"/>
</dbReference>
<proteinExistence type="predicted"/>
<dbReference type="Proteomes" id="UP000322976">
    <property type="component" value="Unassembled WGS sequence"/>
</dbReference>
<accession>A0A5D8QDQ4</accession>
<feature type="domain" description="HTH tetR-type" evidence="3">
    <location>
        <begin position="11"/>
        <end position="71"/>
    </location>
</feature>
<dbReference type="PANTHER" id="PTHR43479">
    <property type="entry name" value="ACREF/ENVCD OPERON REPRESSOR-RELATED"/>
    <property type="match status" value="1"/>
</dbReference>
<evidence type="ECO:0000256" key="2">
    <source>
        <dbReference type="PROSITE-ProRule" id="PRU00335"/>
    </source>
</evidence>
<evidence type="ECO:0000256" key="1">
    <source>
        <dbReference type="ARBA" id="ARBA00023125"/>
    </source>
</evidence>
<protein>
    <submittedName>
        <fullName evidence="4">TetR/AcrR family transcriptional regulator</fullName>
    </submittedName>
</protein>
<keyword evidence="1 2" id="KW-0238">DNA-binding</keyword>
<dbReference type="InterPro" id="IPR023772">
    <property type="entry name" value="DNA-bd_HTH_TetR-type_CS"/>
</dbReference>
<dbReference type="PRINTS" id="PR00455">
    <property type="entry name" value="HTHTETR"/>
</dbReference>
<feature type="DNA-binding region" description="H-T-H motif" evidence="2">
    <location>
        <begin position="34"/>
        <end position="53"/>
    </location>
</feature>
<comment type="caution">
    <text evidence="4">The sequence shown here is derived from an EMBL/GenBank/DDBJ whole genome shotgun (WGS) entry which is preliminary data.</text>
</comment>
<dbReference type="GO" id="GO:0003677">
    <property type="term" value="F:DNA binding"/>
    <property type="evidence" value="ECO:0007669"/>
    <property type="project" value="UniProtKB-UniRule"/>
</dbReference>
<keyword evidence="5" id="KW-1185">Reference proteome</keyword>